<dbReference type="GO" id="GO:0043484">
    <property type="term" value="P:regulation of RNA splicing"/>
    <property type="evidence" value="ECO:0007669"/>
    <property type="project" value="TreeGrafter"/>
</dbReference>
<dbReference type="Pfam" id="PF00069">
    <property type="entry name" value="Pkinase"/>
    <property type="match status" value="2"/>
</dbReference>
<keyword evidence="9" id="KW-1185">Reference proteome</keyword>
<feature type="binding site" evidence="6">
    <location>
        <position position="112"/>
    </location>
    <ligand>
        <name>ATP</name>
        <dbReference type="ChEBI" id="CHEBI:30616"/>
    </ligand>
</feature>
<evidence type="ECO:0000256" key="3">
    <source>
        <dbReference type="ARBA" id="ARBA00022741"/>
    </source>
</evidence>
<proteinExistence type="predicted"/>
<keyword evidence="2" id="KW-0808">Transferase</keyword>
<dbReference type="EMBL" id="ML986491">
    <property type="protein sequence ID" value="KAF2277201.1"/>
    <property type="molecule type" value="Genomic_DNA"/>
</dbReference>
<dbReference type="GO" id="GO:0004674">
    <property type="term" value="F:protein serine/threonine kinase activity"/>
    <property type="evidence" value="ECO:0007669"/>
    <property type="project" value="UniProtKB-KW"/>
</dbReference>
<dbReference type="InterPro" id="IPR051175">
    <property type="entry name" value="CLK_kinases"/>
</dbReference>
<dbReference type="RefSeq" id="XP_033654740.1">
    <property type="nucleotide sequence ID" value="XM_033801549.1"/>
</dbReference>
<dbReference type="Proteomes" id="UP000800097">
    <property type="component" value="Unassembled WGS sequence"/>
</dbReference>
<dbReference type="Gene3D" id="1.10.510.10">
    <property type="entry name" value="Transferase(Phosphotransferase) domain 1"/>
    <property type="match status" value="1"/>
</dbReference>
<organism evidence="8 9">
    <name type="scientific">Westerdykella ornata</name>
    <dbReference type="NCBI Taxonomy" id="318751"/>
    <lineage>
        <taxon>Eukaryota</taxon>
        <taxon>Fungi</taxon>
        <taxon>Dikarya</taxon>
        <taxon>Ascomycota</taxon>
        <taxon>Pezizomycotina</taxon>
        <taxon>Dothideomycetes</taxon>
        <taxon>Pleosporomycetidae</taxon>
        <taxon>Pleosporales</taxon>
        <taxon>Sporormiaceae</taxon>
        <taxon>Westerdykella</taxon>
    </lineage>
</organism>
<dbReference type="PROSITE" id="PS00107">
    <property type="entry name" value="PROTEIN_KINASE_ATP"/>
    <property type="match status" value="1"/>
</dbReference>
<dbReference type="PANTHER" id="PTHR45646:SF11">
    <property type="entry name" value="SERINE_THREONINE-PROTEIN KINASE DOA"/>
    <property type="match status" value="1"/>
</dbReference>
<keyword evidence="5 6" id="KW-0067">ATP-binding</keyword>
<evidence type="ECO:0000256" key="6">
    <source>
        <dbReference type="PROSITE-ProRule" id="PRU10141"/>
    </source>
</evidence>
<gene>
    <name evidence="8" type="ORF">EI97DRAFT_466716</name>
</gene>
<dbReference type="GO" id="GO:0005524">
    <property type="term" value="F:ATP binding"/>
    <property type="evidence" value="ECO:0007669"/>
    <property type="project" value="UniProtKB-UniRule"/>
</dbReference>
<dbReference type="AlphaFoldDB" id="A0A6A6JKT1"/>
<protein>
    <submittedName>
        <fullName evidence="8">Serine protein kinase</fullName>
    </submittedName>
</protein>
<evidence type="ECO:0000259" key="7">
    <source>
        <dbReference type="PROSITE" id="PS50011"/>
    </source>
</evidence>
<dbReference type="GeneID" id="54554724"/>
<feature type="domain" description="Protein kinase" evidence="7">
    <location>
        <begin position="80"/>
        <end position="448"/>
    </location>
</feature>
<dbReference type="OrthoDB" id="5979581at2759"/>
<dbReference type="Gene3D" id="3.30.200.20">
    <property type="entry name" value="Phosphorylase Kinase, domain 1"/>
    <property type="match status" value="1"/>
</dbReference>
<name>A0A6A6JKT1_WESOR</name>
<evidence type="ECO:0000313" key="8">
    <source>
        <dbReference type="EMBL" id="KAF2277201.1"/>
    </source>
</evidence>
<accession>A0A6A6JKT1</accession>
<evidence type="ECO:0000256" key="5">
    <source>
        <dbReference type="ARBA" id="ARBA00022840"/>
    </source>
</evidence>
<sequence length="451" mass="51570">MSIHGLSAHLFSWISPRSASRWKSVGVYNPRQHFASTLVETRQMNKFLHTCDVDAEPLHRYRRDGYHSIHLGDRLKDGRYRILHKLGWGGYSTVWAARDQEFAFPRPLIVAKLKMSREQRYVAVKISVAERRERNRESSVLRTIAAIQSEQPGSQHPMPMVDHFQLAGPNGTHDCLVLELLGPSVGDLLDARFPDGRLPGRFAKNIAKQALRGLDYLHQQNIGHGDLHIRNLAFTIPSTHSLPEEEFLRKLGEPETGLIRRTDGKPLEPGMPNYLVRPTSYPADLSLSSHLIKIVDFGESFLSNDVPDTLHTPLPVRVPEVIFGDKLDYRVDLWSMGCMLFELVVGQPPFDSIMTTPTVLVRQMLEMASDELPERWQQTWCAMDSASPGEQSDYTLQGWLEEMYFDGERNEDLTQEDIRKVGELVRRMLRFEPSMRASAKEILQDSWFQGE</sequence>
<dbReference type="PROSITE" id="PS50011">
    <property type="entry name" value="PROTEIN_KINASE_DOM"/>
    <property type="match status" value="1"/>
</dbReference>
<keyword evidence="4 8" id="KW-0418">Kinase</keyword>
<dbReference type="GO" id="GO:0005634">
    <property type="term" value="C:nucleus"/>
    <property type="evidence" value="ECO:0007669"/>
    <property type="project" value="TreeGrafter"/>
</dbReference>
<dbReference type="PANTHER" id="PTHR45646">
    <property type="entry name" value="SERINE/THREONINE-PROTEIN KINASE DOA-RELATED"/>
    <property type="match status" value="1"/>
</dbReference>
<keyword evidence="3 6" id="KW-0547">Nucleotide-binding</keyword>
<evidence type="ECO:0000256" key="4">
    <source>
        <dbReference type="ARBA" id="ARBA00022777"/>
    </source>
</evidence>
<reference evidence="8" key="1">
    <citation type="journal article" date="2020" name="Stud. Mycol.">
        <title>101 Dothideomycetes genomes: a test case for predicting lifestyles and emergence of pathogens.</title>
        <authorList>
            <person name="Haridas S."/>
            <person name="Albert R."/>
            <person name="Binder M."/>
            <person name="Bloem J."/>
            <person name="Labutti K."/>
            <person name="Salamov A."/>
            <person name="Andreopoulos B."/>
            <person name="Baker S."/>
            <person name="Barry K."/>
            <person name="Bills G."/>
            <person name="Bluhm B."/>
            <person name="Cannon C."/>
            <person name="Castanera R."/>
            <person name="Culley D."/>
            <person name="Daum C."/>
            <person name="Ezra D."/>
            <person name="Gonzalez J."/>
            <person name="Henrissat B."/>
            <person name="Kuo A."/>
            <person name="Liang C."/>
            <person name="Lipzen A."/>
            <person name="Lutzoni F."/>
            <person name="Magnuson J."/>
            <person name="Mondo S."/>
            <person name="Nolan M."/>
            <person name="Ohm R."/>
            <person name="Pangilinan J."/>
            <person name="Park H.-J."/>
            <person name="Ramirez L."/>
            <person name="Alfaro M."/>
            <person name="Sun H."/>
            <person name="Tritt A."/>
            <person name="Yoshinaga Y."/>
            <person name="Zwiers L.-H."/>
            <person name="Turgeon B."/>
            <person name="Goodwin S."/>
            <person name="Spatafora J."/>
            <person name="Crous P."/>
            <person name="Grigoriev I."/>
        </authorList>
    </citation>
    <scope>NUCLEOTIDE SEQUENCE</scope>
    <source>
        <strain evidence="8">CBS 379.55</strain>
    </source>
</reference>
<evidence type="ECO:0000256" key="2">
    <source>
        <dbReference type="ARBA" id="ARBA00022679"/>
    </source>
</evidence>
<evidence type="ECO:0000313" key="9">
    <source>
        <dbReference type="Proteomes" id="UP000800097"/>
    </source>
</evidence>
<dbReference type="SUPFAM" id="SSF56112">
    <property type="entry name" value="Protein kinase-like (PK-like)"/>
    <property type="match status" value="1"/>
</dbReference>
<dbReference type="InterPro" id="IPR011009">
    <property type="entry name" value="Kinase-like_dom_sf"/>
</dbReference>
<dbReference type="InterPro" id="IPR017441">
    <property type="entry name" value="Protein_kinase_ATP_BS"/>
</dbReference>
<evidence type="ECO:0000256" key="1">
    <source>
        <dbReference type="ARBA" id="ARBA00022527"/>
    </source>
</evidence>
<keyword evidence="1" id="KW-0723">Serine/threonine-protein kinase</keyword>
<dbReference type="InterPro" id="IPR000719">
    <property type="entry name" value="Prot_kinase_dom"/>
</dbReference>